<feature type="compositionally biased region" description="Acidic residues" evidence="20">
    <location>
        <begin position="447"/>
        <end position="457"/>
    </location>
</feature>
<dbReference type="InterPro" id="IPR001406">
    <property type="entry name" value="PsdUridine_synth_TruA"/>
</dbReference>
<evidence type="ECO:0000256" key="18">
    <source>
        <dbReference type="PIRSR" id="PIRSR641708-1"/>
    </source>
</evidence>
<evidence type="ECO:0000256" key="20">
    <source>
        <dbReference type="SAM" id="MobiDB-lite"/>
    </source>
</evidence>
<dbReference type="GO" id="GO:1990481">
    <property type="term" value="P:mRNA pseudouridine synthesis"/>
    <property type="evidence" value="ECO:0007669"/>
    <property type="project" value="TreeGrafter"/>
</dbReference>
<dbReference type="GO" id="GO:0031119">
    <property type="term" value="P:tRNA pseudouridine synthesis"/>
    <property type="evidence" value="ECO:0007669"/>
    <property type="project" value="InterPro"/>
</dbReference>
<keyword evidence="5" id="KW-0819">tRNA processing</keyword>
<dbReference type="Pfam" id="PF01416">
    <property type="entry name" value="PseudoU_synth_1"/>
    <property type="match status" value="1"/>
</dbReference>
<dbReference type="GO" id="GO:0160147">
    <property type="term" value="F:tRNA pseudouridine(38-40) synthase activity"/>
    <property type="evidence" value="ECO:0007669"/>
    <property type="project" value="UniProtKB-EC"/>
</dbReference>
<evidence type="ECO:0000256" key="16">
    <source>
        <dbReference type="ARBA" id="ARBA00080849"/>
    </source>
</evidence>
<evidence type="ECO:0000256" key="12">
    <source>
        <dbReference type="ARBA" id="ARBA00066509"/>
    </source>
</evidence>
<dbReference type="EC" id="5.4.99.12" evidence="12"/>
<evidence type="ECO:0000256" key="8">
    <source>
        <dbReference type="ARBA" id="ARBA00036943"/>
    </source>
</evidence>
<keyword evidence="4" id="KW-0507">mRNA processing</keyword>
<feature type="compositionally biased region" description="Basic and acidic residues" evidence="20">
    <location>
        <begin position="56"/>
        <end position="69"/>
    </location>
</feature>
<comment type="catalytic activity">
    <reaction evidence="1">
        <text>a uridine in mRNA = a pseudouridine in mRNA</text>
        <dbReference type="Rhea" id="RHEA:56644"/>
        <dbReference type="Rhea" id="RHEA-COMP:14658"/>
        <dbReference type="Rhea" id="RHEA-COMP:14659"/>
        <dbReference type="ChEBI" id="CHEBI:65314"/>
        <dbReference type="ChEBI" id="CHEBI:65315"/>
    </reaction>
</comment>
<reference evidence="23" key="1">
    <citation type="submission" date="2024-02" db="UniProtKB">
        <authorList>
            <consortium name="WormBaseParasite"/>
        </authorList>
    </citation>
    <scope>IDENTIFICATION</scope>
</reference>
<accession>A0AAF3EDB4</accession>
<dbReference type="FunFam" id="3.30.70.580:FF:000002">
    <property type="entry name" value="tRNA pseudouridine synthase"/>
    <property type="match status" value="1"/>
</dbReference>
<dbReference type="PANTHER" id="PTHR11142">
    <property type="entry name" value="PSEUDOURIDYLATE SYNTHASE"/>
    <property type="match status" value="1"/>
</dbReference>
<comment type="function">
    <text evidence="10">Pseudouridylate synthase that catalyzes pseudouridylation of tRNAs and mRNAs. Acts on positions 27/28 in the anticodon stem and also positions 34 and 36 in the anticodon of an intron containing tRNA. Also catalyzes pseudouridylation of mRNAs: mediates pseudouridylation of mRNAs with the consensus sequence 5'-UGUAG-3'. Acts as a regulator of pre-mRNA splicing by mediating pseudouridylation of pre-mRNAs at locations associated with alternatively spliced regions. Pseudouridylation of pre-mRNAs near splice sites directly regulates mRNA splicing and mRNA 3'-end processing. Involved in regulation of nuclear receptor activity through pseudouridylation of SRA1 mRNA.</text>
</comment>
<dbReference type="CDD" id="cd02568">
    <property type="entry name" value="PseudoU_synth_PUS1_PUS2"/>
    <property type="match status" value="1"/>
</dbReference>
<comment type="catalytic activity">
    <reaction evidence="8">
        <text>a uridine in tRNA = a pseudouridine in tRNA</text>
        <dbReference type="Rhea" id="RHEA:54572"/>
        <dbReference type="Rhea" id="RHEA-COMP:13339"/>
        <dbReference type="Rhea" id="RHEA-COMP:13934"/>
        <dbReference type="ChEBI" id="CHEBI:65314"/>
        <dbReference type="ChEBI" id="CHEBI:65315"/>
    </reaction>
</comment>
<dbReference type="InterPro" id="IPR041708">
    <property type="entry name" value="PUS1/PUS2-like"/>
</dbReference>
<evidence type="ECO:0000259" key="21">
    <source>
        <dbReference type="Pfam" id="PF01416"/>
    </source>
</evidence>
<dbReference type="FunFam" id="3.30.70.660:FF:000002">
    <property type="entry name" value="tRNA pseudouridine synthase"/>
    <property type="match status" value="1"/>
</dbReference>
<evidence type="ECO:0000256" key="13">
    <source>
        <dbReference type="ARBA" id="ARBA00068582"/>
    </source>
</evidence>
<evidence type="ECO:0000313" key="23">
    <source>
        <dbReference type="WBParaSite" id="MBELARI_LOCUS11939"/>
    </source>
</evidence>
<dbReference type="AlphaFoldDB" id="A0AAF3EDB4"/>
<dbReference type="Gene3D" id="3.30.70.660">
    <property type="entry name" value="Pseudouridine synthase I, catalytic domain, C-terminal subdomain"/>
    <property type="match status" value="1"/>
</dbReference>
<proteinExistence type="inferred from homology"/>
<evidence type="ECO:0000256" key="14">
    <source>
        <dbReference type="ARBA" id="ARBA00075153"/>
    </source>
</evidence>
<comment type="subunit">
    <text evidence="11">Monomer. Forms a complex with RARG and the SRA1 RNA in the nucleus.</text>
</comment>
<dbReference type="InterPro" id="IPR020094">
    <property type="entry name" value="TruA/RsuA/RluB/E/F_N"/>
</dbReference>
<keyword evidence="6" id="KW-0413">Isomerase</keyword>
<dbReference type="WBParaSite" id="MBELARI_LOCUS11939">
    <property type="protein sequence ID" value="MBELARI_LOCUS11939"/>
    <property type="gene ID" value="MBELARI_LOCUS11939"/>
</dbReference>
<dbReference type="GO" id="GO:0005634">
    <property type="term" value="C:nucleus"/>
    <property type="evidence" value="ECO:0007669"/>
    <property type="project" value="UniProtKB-SubCell"/>
</dbReference>
<feature type="compositionally biased region" description="Basic and acidic residues" evidence="20">
    <location>
        <begin position="24"/>
        <end position="44"/>
    </location>
</feature>
<dbReference type="SUPFAM" id="SSF55120">
    <property type="entry name" value="Pseudouridine synthase"/>
    <property type="match status" value="1"/>
</dbReference>
<evidence type="ECO:0000256" key="4">
    <source>
        <dbReference type="ARBA" id="ARBA00022664"/>
    </source>
</evidence>
<dbReference type="Gene3D" id="3.30.70.580">
    <property type="entry name" value="Pseudouridine synthase I, catalytic domain, N-terminal subdomain"/>
    <property type="match status" value="1"/>
</dbReference>
<evidence type="ECO:0000256" key="6">
    <source>
        <dbReference type="ARBA" id="ARBA00023235"/>
    </source>
</evidence>
<dbReference type="GO" id="GO:0006397">
    <property type="term" value="P:mRNA processing"/>
    <property type="evidence" value="ECO:0007669"/>
    <property type="project" value="UniProtKB-KW"/>
</dbReference>
<evidence type="ECO:0000256" key="1">
    <source>
        <dbReference type="ARBA" id="ARBA00001166"/>
    </source>
</evidence>
<dbReference type="Proteomes" id="UP000887575">
    <property type="component" value="Unassembled WGS sequence"/>
</dbReference>
<evidence type="ECO:0000256" key="7">
    <source>
        <dbReference type="ARBA" id="ARBA00023242"/>
    </source>
</evidence>
<evidence type="ECO:0000256" key="5">
    <source>
        <dbReference type="ARBA" id="ARBA00022694"/>
    </source>
</evidence>
<sequence length="457" mass="52778">MLKELIRRIEGILKNRFNGKLKRNKMESKDAARNEETEMKKNGEDQPSTHASTDPSHLHHVEEGRVEKKDRGFPRVKTYRYAMIVGYQGKNYFGMQVQKGPNAAPTIEGHLLDALLKNGWISQQLYDRPFDFFFQRAARTDKAVSAVRQICSLQLPRMDDLPLTGAAQMNAYLPEDIRVFGFRRATQNFHSQKYCDARTYSYTLPTFAFAKPDEKTDSKFRIKPEVVKEVEEILQLYKGTHNFFNYTSKKAFEDRSCCRYIILFTCGEPFLYRDDFRNEDVEFITLTVKGQSFILHQIRKMIGMTISVVRELQSRSAIQRSFEGERMDVPKAPGLGLLLERLHFHNYDKNYAASHEPLSDWGERIEKDINDMKEKQITKEILDTELREQSMMRWLSDLVQHHTFLADPSSAEIAKGTFVQLAARVAKQESSVPLAESVEPEPKPEGEPEEAENSAAK</sequence>
<evidence type="ECO:0000256" key="17">
    <source>
        <dbReference type="ARBA" id="ARBA00081344"/>
    </source>
</evidence>
<feature type="active site" description="Nucleophile" evidence="18">
    <location>
        <position position="141"/>
    </location>
</feature>
<evidence type="ECO:0000256" key="3">
    <source>
        <dbReference type="ARBA" id="ARBA00009375"/>
    </source>
</evidence>
<comment type="catalytic activity">
    <reaction evidence="9">
        <text>uridine(38/39/40) in tRNA = pseudouridine(38/39/40) in tRNA</text>
        <dbReference type="Rhea" id="RHEA:22376"/>
        <dbReference type="Rhea" id="RHEA-COMP:10085"/>
        <dbReference type="Rhea" id="RHEA-COMP:10087"/>
        <dbReference type="ChEBI" id="CHEBI:65314"/>
        <dbReference type="ChEBI" id="CHEBI:65315"/>
        <dbReference type="EC" id="5.4.99.12"/>
    </reaction>
</comment>
<dbReference type="InterPro" id="IPR020095">
    <property type="entry name" value="PsdUridine_synth_TruA_C"/>
</dbReference>
<feature type="region of interest" description="Disordered" evidence="20">
    <location>
        <begin position="429"/>
        <end position="457"/>
    </location>
</feature>
<feature type="region of interest" description="Disordered" evidence="20">
    <location>
        <begin position="23"/>
        <end position="69"/>
    </location>
</feature>
<evidence type="ECO:0000256" key="19">
    <source>
        <dbReference type="PIRSR" id="PIRSR641708-2"/>
    </source>
</evidence>
<evidence type="ECO:0000256" key="9">
    <source>
        <dbReference type="ARBA" id="ARBA00052184"/>
    </source>
</evidence>
<comment type="similarity">
    <text evidence="3">Belongs to the tRNA pseudouridine synthase TruA family.</text>
</comment>
<evidence type="ECO:0000256" key="2">
    <source>
        <dbReference type="ARBA" id="ARBA00004123"/>
    </source>
</evidence>
<feature type="compositionally biased region" description="Polar residues" evidence="20">
    <location>
        <begin position="45"/>
        <end position="55"/>
    </location>
</feature>
<evidence type="ECO:0000256" key="15">
    <source>
        <dbReference type="ARBA" id="ARBA00079087"/>
    </source>
</evidence>
<dbReference type="PANTHER" id="PTHR11142:SF4">
    <property type="entry name" value="PSEUDOURIDYLATE SYNTHASE 1 HOMOLOG"/>
    <property type="match status" value="1"/>
</dbReference>
<dbReference type="NCBIfam" id="TIGR00071">
    <property type="entry name" value="hisT_truA"/>
    <property type="match status" value="1"/>
</dbReference>
<dbReference type="GO" id="GO:0003723">
    <property type="term" value="F:RNA binding"/>
    <property type="evidence" value="ECO:0007669"/>
    <property type="project" value="InterPro"/>
</dbReference>
<name>A0AAF3EDB4_9BILA</name>
<keyword evidence="7" id="KW-0539">Nucleus</keyword>
<evidence type="ECO:0000256" key="10">
    <source>
        <dbReference type="ARBA" id="ARBA00053709"/>
    </source>
</evidence>
<keyword evidence="22" id="KW-1185">Reference proteome</keyword>
<protein>
    <recommendedName>
        <fullName evidence="13">Pseudouridylate synthase 1 homolog</fullName>
        <ecNumber evidence="12">5.4.99.12</ecNumber>
    </recommendedName>
    <alternativeName>
        <fullName evidence="14">tRNA pseudouridine synthase 1</fullName>
    </alternativeName>
    <alternativeName>
        <fullName evidence="17">tRNA pseudouridine(38-40) synthase</fullName>
    </alternativeName>
    <alternativeName>
        <fullName evidence="15">tRNA pseudouridylate synthase I</fullName>
    </alternativeName>
    <alternativeName>
        <fullName evidence="16">tRNA-uridine isomerase I</fullName>
    </alternativeName>
</protein>
<evidence type="ECO:0000256" key="11">
    <source>
        <dbReference type="ARBA" id="ARBA00064589"/>
    </source>
</evidence>
<dbReference type="InterPro" id="IPR020103">
    <property type="entry name" value="PsdUridine_synth_cat_dom_sf"/>
</dbReference>
<feature type="binding site" evidence="19">
    <location>
        <position position="200"/>
    </location>
    <ligand>
        <name>substrate</name>
    </ligand>
</feature>
<evidence type="ECO:0000313" key="22">
    <source>
        <dbReference type="Proteomes" id="UP000887575"/>
    </source>
</evidence>
<feature type="domain" description="Pseudouridine synthase I TruA alpha/beta" evidence="21">
    <location>
        <begin position="234"/>
        <end position="344"/>
    </location>
</feature>
<organism evidence="22 23">
    <name type="scientific">Mesorhabditis belari</name>
    <dbReference type="NCBI Taxonomy" id="2138241"/>
    <lineage>
        <taxon>Eukaryota</taxon>
        <taxon>Metazoa</taxon>
        <taxon>Ecdysozoa</taxon>
        <taxon>Nematoda</taxon>
        <taxon>Chromadorea</taxon>
        <taxon>Rhabditida</taxon>
        <taxon>Rhabditina</taxon>
        <taxon>Rhabditomorpha</taxon>
        <taxon>Rhabditoidea</taxon>
        <taxon>Rhabditidae</taxon>
        <taxon>Mesorhabditinae</taxon>
        <taxon>Mesorhabditis</taxon>
    </lineage>
</organism>
<dbReference type="InterPro" id="IPR020097">
    <property type="entry name" value="PsdUridine_synth_TruA_a/b_dom"/>
</dbReference>
<comment type="subcellular location">
    <subcellularLocation>
        <location evidence="2">Nucleus</location>
    </subcellularLocation>
</comment>